<reference evidence="5" key="1">
    <citation type="submission" date="2014-11" db="EMBL/GenBank/DDBJ databases">
        <authorList>
            <person name="Hornung B.V."/>
        </authorList>
    </citation>
    <scope>NUCLEOTIDE SEQUENCE</scope>
    <source>
        <strain evidence="5">INE</strain>
    </source>
</reference>
<feature type="transmembrane region" description="Helical" evidence="2">
    <location>
        <begin position="45"/>
        <end position="63"/>
    </location>
</feature>
<feature type="transmembrane region" description="Helical" evidence="2">
    <location>
        <begin position="21"/>
        <end position="39"/>
    </location>
</feature>
<organism evidence="4">
    <name type="scientific">Acididesulfobacillus acetoxydans</name>
    <dbReference type="NCBI Taxonomy" id="1561005"/>
    <lineage>
        <taxon>Bacteria</taxon>
        <taxon>Bacillati</taxon>
        <taxon>Bacillota</taxon>
        <taxon>Clostridia</taxon>
        <taxon>Eubacteriales</taxon>
        <taxon>Peptococcaceae</taxon>
        <taxon>Acididesulfobacillus</taxon>
    </lineage>
</organism>
<keyword evidence="2" id="KW-0472">Membrane</keyword>
<dbReference type="InterPro" id="IPR001107">
    <property type="entry name" value="Band_7"/>
</dbReference>
<gene>
    <name evidence="5" type="ORF">DEACI_0899</name>
    <name evidence="4" type="ORF">DEACI_3371</name>
</gene>
<reference evidence="4" key="2">
    <citation type="submission" date="2020-01" db="EMBL/GenBank/DDBJ databases">
        <authorList>
            <person name="Hornung B."/>
        </authorList>
    </citation>
    <scope>NUCLEOTIDE SEQUENCE</scope>
    <source>
        <strain evidence="4">PacBioINE</strain>
    </source>
</reference>
<dbReference type="Proteomes" id="UP001071230">
    <property type="component" value="Unassembled WGS sequence"/>
</dbReference>
<protein>
    <submittedName>
        <fullName evidence="5">Erythrocyte band 7 integral membrane protein</fullName>
    </submittedName>
    <submittedName>
        <fullName evidence="4">Stomatin family</fullName>
    </submittedName>
</protein>
<dbReference type="FunFam" id="3.30.479.30:FF:000004">
    <property type="entry name" value="Putative membrane protease family, stomatin"/>
    <property type="match status" value="1"/>
</dbReference>
<dbReference type="InterPro" id="IPR001972">
    <property type="entry name" value="Stomatin_HflK_fam"/>
</dbReference>
<dbReference type="SMART" id="SM00244">
    <property type="entry name" value="PHB"/>
    <property type="match status" value="1"/>
</dbReference>
<dbReference type="InterPro" id="IPR036013">
    <property type="entry name" value="Band_7/SPFH_dom_sf"/>
</dbReference>
<dbReference type="KEGG" id="aacx:DEACI_3371"/>
<feature type="domain" description="Band 7" evidence="3">
    <location>
        <begin position="58"/>
        <end position="216"/>
    </location>
</feature>
<evidence type="ECO:0000259" key="3">
    <source>
        <dbReference type="SMART" id="SM00244"/>
    </source>
</evidence>
<accession>A0A8S0WHH0</accession>
<dbReference type="Pfam" id="PF01145">
    <property type="entry name" value="Band_7"/>
    <property type="match status" value="1"/>
</dbReference>
<dbReference type="SUPFAM" id="SSF117892">
    <property type="entry name" value="Band 7/SPFH domain"/>
    <property type="match status" value="1"/>
</dbReference>
<dbReference type="CDD" id="cd13775">
    <property type="entry name" value="SPFH_eoslipins_u3"/>
    <property type="match status" value="1"/>
</dbReference>
<name>A0A8S0WHH0_9FIRM</name>
<dbReference type="Gene3D" id="6.10.250.2090">
    <property type="match status" value="1"/>
</dbReference>
<evidence type="ECO:0000313" key="5">
    <source>
        <dbReference type="EMBL" id="CEJ06451.1"/>
    </source>
</evidence>
<keyword evidence="2" id="KW-0812">Transmembrane</keyword>
<proteinExistence type="inferred from homology"/>
<dbReference type="EMBL" id="CDGJ01000027">
    <property type="protein sequence ID" value="CEJ06451.1"/>
    <property type="molecule type" value="Genomic_DNA"/>
</dbReference>
<keyword evidence="6" id="KW-1185">Reference proteome</keyword>
<dbReference type="Proteomes" id="UP000836597">
    <property type="component" value="Chromosome"/>
</dbReference>
<dbReference type="AlphaFoldDB" id="A0A8S0WHH0"/>
<dbReference type="EMBL" id="LR746496">
    <property type="protein sequence ID" value="CAA7602692.1"/>
    <property type="molecule type" value="Genomic_DNA"/>
</dbReference>
<dbReference type="PANTHER" id="PTHR10264">
    <property type="entry name" value="BAND 7 PROTEIN-RELATED"/>
    <property type="match status" value="1"/>
</dbReference>
<evidence type="ECO:0000313" key="6">
    <source>
        <dbReference type="Proteomes" id="UP001071230"/>
    </source>
</evidence>
<dbReference type="GO" id="GO:0005886">
    <property type="term" value="C:plasma membrane"/>
    <property type="evidence" value="ECO:0007669"/>
    <property type="project" value="InterPro"/>
</dbReference>
<sequence length="327" mass="35252">MSVQRPNVPMPSFDFRGPSSVSMLLAVLVILAGVLLWWLTGWYGWIAVGIVVAILVGYGVKVANQWEKAVILRLGKFSRLAGPGLFFVLPVLESVANWIDHRTITTGFNAEQTLTKDTVPVDVDAVLFWTVVDAKKAALEVAQYRDAVFWAAQTALRDVIGRTNLAEMLSDRERIDRELKEAIDKRTSPWGVNVNAVEIRDVILPSALQDAMSREAQAERERRARIILGTAETEIATKFAEAAKSYENNPVALHLRAMNILYEGIKEKGAMVIVPSSVVETMGLGSVAGLTSLAAKAGVNINAANASTNATGSAGVNATGNPNAAKP</sequence>
<evidence type="ECO:0000256" key="1">
    <source>
        <dbReference type="ARBA" id="ARBA00008164"/>
    </source>
</evidence>
<keyword evidence="2" id="KW-1133">Transmembrane helix</keyword>
<dbReference type="RefSeq" id="WP_240986022.1">
    <property type="nucleotide sequence ID" value="NZ_CDGJ01000027.1"/>
</dbReference>
<dbReference type="PANTHER" id="PTHR10264:SF19">
    <property type="entry name" value="AT06885P-RELATED"/>
    <property type="match status" value="1"/>
</dbReference>
<evidence type="ECO:0000313" key="4">
    <source>
        <dbReference type="EMBL" id="CAA7602692.1"/>
    </source>
</evidence>
<evidence type="ECO:0000256" key="2">
    <source>
        <dbReference type="SAM" id="Phobius"/>
    </source>
</evidence>
<dbReference type="GO" id="GO:0098552">
    <property type="term" value="C:side of membrane"/>
    <property type="evidence" value="ECO:0007669"/>
    <property type="project" value="UniProtKB-ARBA"/>
</dbReference>
<comment type="similarity">
    <text evidence="1">Belongs to the band 7/mec-2 family.</text>
</comment>
<dbReference type="PRINTS" id="PR00721">
    <property type="entry name" value="STOMATIN"/>
</dbReference>
<dbReference type="Gene3D" id="3.30.479.30">
    <property type="entry name" value="Band 7 domain"/>
    <property type="match status" value="1"/>
</dbReference>
<dbReference type="InterPro" id="IPR043202">
    <property type="entry name" value="Band-7_stomatin-like"/>
</dbReference>